<evidence type="ECO:0000256" key="3">
    <source>
        <dbReference type="PROSITE-ProRule" id="PRU00176"/>
    </source>
</evidence>
<dbReference type="VEuPathDB" id="AmoebaDB:EHI5A_032700"/>
<dbReference type="PROSITE" id="PS50102">
    <property type="entry name" value="RRM"/>
    <property type="match status" value="2"/>
</dbReference>
<dbReference type="HOGENOM" id="CLU_957916_0_0_1"/>
<evidence type="ECO:0000313" key="6">
    <source>
        <dbReference type="EMBL" id="GAT95518.1"/>
    </source>
</evidence>
<reference evidence="5" key="1">
    <citation type="submission" date="2012-06" db="EMBL/GenBank/DDBJ databases">
        <title>Short 5' UTR of Entamoeba genes.</title>
        <authorList>
            <person name="Hiranuka K."/>
            <person name="Kumagai M."/>
            <person name="Wakaguri H."/>
            <person name="Suzuki Y."/>
            <person name="Sugano S."/>
            <person name="Watanabe J."/>
            <person name="Makioka A."/>
        </authorList>
    </citation>
    <scope>NUCLEOTIDE SEQUENCE</scope>
    <source>
        <strain evidence="5">HM-1:IMSS</strain>
    </source>
</reference>
<dbReference type="InterPro" id="IPR035979">
    <property type="entry name" value="RBD_domain_sf"/>
</dbReference>
<dbReference type="InterPro" id="IPR012677">
    <property type="entry name" value="Nucleotide-bd_a/b_plait_sf"/>
</dbReference>
<protein>
    <submittedName>
        <fullName evidence="6">RNA recognition motif domain containing protein</fullName>
    </submittedName>
</protein>
<dbReference type="Pfam" id="PF00076">
    <property type="entry name" value="RRM_1"/>
    <property type="match status" value="2"/>
</dbReference>
<dbReference type="VEuPathDB" id="AmoebaDB:KM1_037820"/>
<dbReference type="InterPro" id="IPR000504">
    <property type="entry name" value="RRM_dom"/>
</dbReference>
<evidence type="ECO:0000256" key="2">
    <source>
        <dbReference type="ARBA" id="ARBA00022884"/>
    </source>
</evidence>
<dbReference type="InterPro" id="IPR034453">
    <property type="entry name" value="MEI2-like_RRM1"/>
</dbReference>
<sequence length="291" mass="33685">MSLGKTPRYLSFEINKSVNEHQTHTLFISNINSEVSSEAYYQLLESFGEIEAINFETKSRGFIIVTYYDIRSAKIAIKILQKTVIGNQTLEVHYTISRDKNQINHGSIVVFNLDETITNTLIHQIFSQFGEIKDIRQTPNKKHHRFIEFFDLRSAEKALKTMNKSELNGKKLKIEFSRPGGRETGFITEELIERYNNAERQRAQSDPCVCLVRTTKQSNNGDGLFTLKQRQRAQTSIRLKHTKSSLVEFQEYIDCETPQENSLFSRTPEQLLSDNTMYSDTYDNNSENICL</sequence>
<evidence type="ECO:0000259" key="4">
    <source>
        <dbReference type="PROSITE" id="PS50102"/>
    </source>
</evidence>
<evidence type="ECO:0000256" key="1">
    <source>
        <dbReference type="ARBA" id="ARBA00022737"/>
    </source>
</evidence>
<name>A0A5K1U6Z4_ENTHI</name>
<dbReference type="VEuPathDB" id="AmoebaDB:EHI_079920"/>
<dbReference type="VEuPathDB" id="AmoebaDB:EHI7A_015020"/>
<dbReference type="SMART" id="SM00360">
    <property type="entry name" value="RRM"/>
    <property type="match status" value="2"/>
</dbReference>
<dbReference type="Proteomes" id="UP000078387">
    <property type="component" value="Unassembled WGS sequence"/>
</dbReference>
<feature type="domain" description="RRM" evidence="4">
    <location>
        <begin position="24"/>
        <end position="97"/>
    </location>
</feature>
<gene>
    <name evidence="6" type="ORF">CL6EHI_079920</name>
</gene>
<reference evidence="6 7" key="2">
    <citation type="submission" date="2016-05" db="EMBL/GenBank/DDBJ databases">
        <title>First whole genome sequencing of Entamoeba histolytica HM1:IMSS-clone-6.</title>
        <authorList>
            <person name="Mukherjee Avik.K."/>
            <person name="Izumyama S."/>
            <person name="Nakada-Tsukui K."/>
            <person name="Nozaki T."/>
        </authorList>
    </citation>
    <scope>NUCLEOTIDE SEQUENCE [LARGE SCALE GENOMIC DNA]</scope>
    <source>
        <strain evidence="6 7">HM1:IMSS clone 6</strain>
    </source>
</reference>
<dbReference type="CDD" id="cd12524">
    <property type="entry name" value="RRM1_MEI2_like"/>
    <property type="match status" value="1"/>
</dbReference>
<organism evidence="6 7">
    <name type="scientific">Entamoeba histolytica</name>
    <dbReference type="NCBI Taxonomy" id="5759"/>
    <lineage>
        <taxon>Eukaryota</taxon>
        <taxon>Amoebozoa</taxon>
        <taxon>Evosea</taxon>
        <taxon>Archamoebae</taxon>
        <taxon>Mastigamoebida</taxon>
        <taxon>Entamoebidae</taxon>
        <taxon>Entamoeba</taxon>
    </lineage>
</organism>
<dbReference type="FunFam" id="3.30.70.330:FF:000101">
    <property type="entry name" value="Protein MEI2-like 1"/>
    <property type="match status" value="1"/>
</dbReference>
<dbReference type="VEuPathDB" id="AmoebaDB:EHI8A_012310"/>
<dbReference type="EMBL" id="BDEQ01000001">
    <property type="protein sequence ID" value="GAT95518.1"/>
    <property type="molecule type" value="Genomic_DNA"/>
</dbReference>
<dbReference type="Gene3D" id="3.30.70.330">
    <property type="match status" value="2"/>
</dbReference>
<evidence type="ECO:0000313" key="5">
    <source>
        <dbReference type="EMBL" id="BAN37665.1"/>
    </source>
</evidence>
<dbReference type="AlphaFoldDB" id="A0A5K1U6Z4"/>
<feature type="domain" description="RRM" evidence="4">
    <location>
        <begin position="106"/>
        <end position="179"/>
    </location>
</feature>
<accession>A0A060N180</accession>
<dbReference type="SUPFAM" id="SSF54928">
    <property type="entry name" value="RNA-binding domain, RBD"/>
    <property type="match status" value="1"/>
</dbReference>
<evidence type="ECO:0000313" key="7">
    <source>
        <dbReference type="Proteomes" id="UP000078387"/>
    </source>
</evidence>
<dbReference type="OMA" id="INEHQTH"/>
<dbReference type="EMBL" id="AK418934">
    <property type="protein sequence ID" value="BAN37665.1"/>
    <property type="molecule type" value="mRNA"/>
</dbReference>
<keyword evidence="1" id="KW-0677">Repeat</keyword>
<accession>A0A5K1U6Z4</accession>
<dbReference type="PANTHER" id="PTHR23189">
    <property type="entry name" value="RNA RECOGNITION MOTIF-CONTAINING"/>
    <property type="match status" value="1"/>
</dbReference>
<dbReference type="CDD" id="cd12529">
    <property type="entry name" value="RRM2_MEI2_like"/>
    <property type="match status" value="1"/>
</dbReference>
<dbReference type="GO" id="GO:0003723">
    <property type="term" value="F:RNA binding"/>
    <property type="evidence" value="ECO:0007669"/>
    <property type="project" value="UniProtKB-UniRule"/>
</dbReference>
<keyword evidence="2 3" id="KW-0694">RNA-binding</keyword>
<proteinExistence type="evidence at transcript level"/>